<evidence type="ECO:0000313" key="2">
    <source>
        <dbReference type="Proteomes" id="UP001596442"/>
    </source>
</evidence>
<gene>
    <name evidence="1" type="ORF">ACFQEU_12075</name>
</gene>
<evidence type="ECO:0000313" key="1">
    <source>
        <dbReference type="EMBL" id="MFC6754193.1"/>
    </source>
</evidence>
<protein>
    <submittedName>
        <fullName evidence="1">FG-GAP-like repeat-containing protein</fullName>
    </submittedName>
</protein>
<proteinExistence type="predicted"/>
<feature type="non-terminal residue" evidence="1">
    <location>
        <position position="177"/>
    </location>
</feature>
<organism evidence="1 2">
    <name type="scientific">Halorubrum tibetense</name>
    <dbReference type="NCBI Taxonomy" id="175631"/>
    <lineage>
        <taxon>Archaea</taxon>
        <taxon>Methanobacteriati</taxon>
        <taxon>Methanobacteriota</taxon>
        <taxon>Stenosarchaea group</taxon>
        <taxon>Halobacteria</taxon>
        <taxon>Halobacteriales</taxon>
        <taxon>Haloferacaceae</taxon>
        <taxon>Halorubrum</taxon>
    </lineage>
</organism>
<sequence length="177" mass="18760">MFADRSDLLADADPMRGYGAAVTPGRDGPILFVAGYGEANRLYTRDGDRFVDTACGIVADRERHAMGVCAADLDGDGCEEVYVHNCANGVGIGGDSDLLLDRLEAERYRWTDTFALPVNADRLNFRAGRSVAALDRHGTGRYGVAVASYGAPLAFYELGDDGEASDMADAVGLAVEA</sequence>
<dbReference type="EMBL" id="JBHSWW010000212">
    <property type="protein sequence ID" value="MFC6754193.1"/>
    <property type="molecule type" value="Genomic_DNA"/>
</dbReference>
<reference evidence="1 2" key="1">
    <citation type="journal article" date="2019" name="Int. J. Syst. Evol. Microbiol.">
        <title>The Global Catalogue of Microorganisms (GCM) 10K type strain sequencing project: providing services to taxonomists for standard genome sequencing and annotation.</title>
        <authorList>
            <consortium name="The Broad Institute Genomics Platform"/>
            <consortium name="The Broad Institute Genome Sequencing Center for Infectious Disease"/>
            <person name="Wu L."/>
            <person name="Ma J."/>
        </authorList>
    </citation>
    <scope>NUCLEOTIDE SEQUENCE [LARGE SCALE GENOMIC DNA]</scope>
    <source>
        <strain evidence="1 2">CGMCC 1.3239</strain>
    </source>
</reference>
<dbReference type="AlphaFoldDB" id="A0ABD5SBT8"/>
<keyword evidence="2" id="KW-1185">Reference proteome</keyword>
<name>A0ABD5SBT8_9EURY</name>
<accession>A0ABD5SBT8</accession>
<comment type="caution">
    <text evidence="1">The sequence shown here is derived from an EMBL/GenBank/DDBJ whole genome shotgun (WGS) entry which is preliminary data.</text>
</comment>
<dbReference type="Proteomes" id="UP001596442">
    <property type="component" value="Unassembled WGS sequence"/>
</dbReference>
<dbReference type="InterPro" id="IPR027039">
    <property type="entry name" value="Crtac1"/>
</dbReference>
<dbReference type="PANTHER" id="PTHR16026:SF0">
    <property type="entry name" value="CARTILAGE ACIDIC PROTEIN 1"/>
    <property type="match status" value="1"/>
</dbReference>
<dbReference type="PANTHER" id="PTHR16026">
    <property type="entry name" value="CARTILAGE ACIDIC PROTEIN 1"/>
    <property type="match status" value="1"/>
</dbReference>
<dbReference type="RefSeq" id="WP_379782466.1">
    <property type="nucleotide sequence ID" value="NZ_JBHSWW010000212.1"/>
</dbReference>
<dbReference type="SUPFAM" id="SSF69318">
    <property type="entry name" value="Integrin alpha N-terminal domain"/>
    <property type="match status" value="1"/>
</dbReference>
<dbReference type="InterPro" id="IPR028994">
    <property type="entry name" value="Integrin_alpha_N"/>
</dbReference>